<reference evidence="19" key="1">
    <citation type="submission" date="2025-08" db="UniProtKB">
        <authorList>
            <consortium name="RefSeq"/>
        </authorList>
    </citation>
    <scope>IDENTIFICATION</scope>
</reference>
<keyword evidence="9" id="KW-0170">Cobalt</keyword>
<evidence type="ECO:0000256" key="2">
    <source>
        <dbReference type="ARBA" id="ARBA00012110"/>
    </source>
</evidence>
<comment type="catalytic activity">
    <reaction evidence="14">
        <text>FAD = riboflavin cyclic-4',5'-phosphate + AMP + H(+)</text>
        <dbReference type="Rhea" id="RHEA:13729"/>
        <dbReference type="ChEBI" id="CHEBI:15378"/>
        <dbReference type="ChEBI" id="CHEBI:57692"/>
        <dbReference type="ChEBI" id="CHEBI:76202"/>
        <dbReference type="ChEBI" id="CHEBI:456215"/>
        <dbReference type="EC" id="4.6.1.15"/>
    </reaction>
</comment>
<organism evidence="18 19">
    <name type="scientific">Priapulus caudatus</name>
    <name type="common">Priapulid worm</name>
    <dbReference type="NCBI Taxonomy" id="37621"/>
    <lineage>
        <taxon>Eukaryota</taxon>
        <taxon>Metazoa</taxon>
        <taxon>Ecdysozoa</taxon>
        <taxon>Scalidophora</taxon>
        <taxon>Priapulida</taxon>
        <taxon>Priapulimorpha</taxon>
        <taxon>Priapulimorphida</taxon>
        <taxon>Priapulidae</taxon>
        <taxon>Priapulus</taxon>
    </lineage>
</organism>
<keyword evidence="5" id="KW-0808">Transferase</keyword>
<comment type="catalytic activity">
    <reaction evidence="15">
        <text>dihydroxyacetone + ATP = dihydroxyacetone phosphate + ADP + H(+)</text>
        <dbReference type="Rhea" id="RHEA:15773"/>
        <dbReference type="ChEBI" id="CHEBI:15378"/>
        <dbReference type="ChEBI" id="CHEBI:16016"/>
        <dbReference type="ChEBI" id="CHEBI:30616"/>
        <dbReference type="ChEBI" id="CHEBI:57642"/>
        <dbReference type="ChEBI" id="CHEBI:456216"/>
        <dbReference type="EC" id="2.7.1.29"/>
    </reaction>
</comment>
<feature type="domain" description="DhaL" evidence="16">
    <location>
        <begin position="381"/>
        <end position="436"/>
    </location>
</feature>
<evidence type="ECO:0000256" key="6">
    <source>
        <dbReference type="ARBA" id="ARBA00022741"/>
    </source>
</evidence>
<dbReference type="EC" id="2.7.1.29" evidence="1"/>
<dbReference type="PROSITE" id="PS51480">
    <property type="entry name" value="DHAL"/>
    <property type="match status" value="1"/>
</dbReference>
<evidence type="ECO:0000256" key="14">
    <source>
        <dbReference type="ARBA" id="ARBA00048526"/>
    </source>
</evidence>
<name>A0ABM1EQQ4_PRICU</name>
<evidence type="ECO:0000313" key="18">
    <source>
        <dbReference type="Proteomes" id="UP000695022"/>
    </source>
</evidence>
<dbReference type="Gene3D" id="3.40.50.10440">
    <property type="entry name" value="Dihydroxyacetone kinase, domain 1"/>
    <property type="match status" value="1"/>
</dbReference>
<dbReference type="Proteomes" id="UP000695022">
    <property type="component" value="Unplaced"/>
</dbReference>
<evidence type="ECO:0000256" key="5">
    <source>
        <dbReference type="ARBA" id="ARBA00022679"/>
    </source>
</evidence>
<proteinExistence type="predicted"/>
<evidence type="ECO:0000313" key="19">
    <source>
        <dbReference type="RefSeq" id="XP_014674525.1"/>
    </source>
</evidence>
<dbReference type="EC" id="4.6.1.15" evidence="3"/>
<dbReference type="InterPro" id="IPR050861">
    <property type="entry name" value="Dihydroxyacetone_Kinase"/>
</dbReference>
<keyword evidence="18" id="KW-1185">Reference proteome</keyword>
<accession>A0ABM1EQQ4</accession>
<dbReference type="PROSITE" id="PS51481">
    <property type="entry name" value="DHAK"/>
    <property type="match status" value="1"/>
</dbReference>
<dbReference type="PANTHER" id="PTHR28629:SF4">
    <property type="entry name" value="TRIOKINASE_FMN CYCLASE"/>
    <property type="match status" value="1"/>
</dbReference>
<evidence type="ECO:0000256" key="9">
    <source>
        <dbReference type="ARBA" id="ARBA00023285"/>
    </source>
</evidence>
<feature type="domain" description="DhaK" evidence="17">
    <location>
        <begin position="12"/>
        <end position="340"/>
    </location>
</feature>
<evidence type="ECO:0000256" key="15">
    <source>
        <dbReference type="ARBA" id="ARBA00048898"/>
    </source>
</evidence>
<keyword evidence="8" id="KW-0067">ATP-binding</keyword>
<evidence type="ECO:0000259" key="17">
    <source>
        <dbReference type="PROSITE" id="PS51481"/>
    </source>
</evidence>
<evidence type="ECO:0000256" key="1">
    <source>
        <dbReference type="ARBA" id="ARBA00012107"/>
    </source>
</evidence>
<evidence type="ECO:0000256" key="7">
    <source>
        <dbReference type="ARBA" id="ARBA00022777"/>
    </source>
</evidence>
<evidence type="ECO:0000256" key="12">
    <source>
        <dbReference type="ARBA" id="ARBA00046681"/>
    </source>
</evidence>
<dbReference type="RefSeq" id="XP_014674525.1">
    <property type="nucleotide sequence ID" value="XM_014819039.1"/>
</dbReference>
<dbReference type="GeneID" id="106814693"/>
<dbReference type="SUPFAM" id="SSF82549">
    <property type="entry name" value="DAK1/DegV-like"/>
    <property type="match status" value="1"/>
</dbReference>
<comment type="function">
    <text evidence="11">Catalyzes both the phosphorylation of dihydroxyacetone and of glyceraldehyde, and the splitting of ribonucleoside diphosphate-X compounds among which FAD is the best substrate. Represses IFIH1-mediated cellular antiviral response.</text>
</comment>
<dbReference type="SUPFAM" id="SSF101473">
    <property type="entry name" value="DhaL-like"/>
    <property type="match status" value="1"/>
</dbReference>
<gene>
    <name evidence="19" type="primary">LOC106814693</name>
</gene>
<evidence type="ECO:0000256" key="4">
    <source>
        <dbReference type="ARBA" id="ARBA00018932"/>
    </source>
</evidence>
<dbReference type="Gene3D" id="1.25.40.340">
    <property type="match status" value="1"/>
</dbReference>
<comment type="subunit">
    <text evidence="12">Homodimer. Interacts with IFIH1 (via the CARD domains), the interaction is inhibited by viral infection.</text>
</comment>
<evidence type="ECO:0000259" key="16">
    <source>
        <dbReference type="PROSITE" id="PS51480"/>
    </source>
</evidence>
<keyword evidence="6" id="KW-0547">Nucleotide-binding</keyword>
<dbReference type="PANTHER" id="PTHR28629">
    <property type="entry name" value="TRIOKINASE/FMN CYCLASE"/>
    <property type="match status" value="1"/>
</dbReference>
<evidence type="ECO:0000256" key="3">
    <source>
        <dbReference type="ARBA" id="ARBA00012578"/>
    </source>
</evidence>
<evidence type="ECO:0000256" key="10">
    <source>
        <dbReference type="ARBA" id="ARBA00032426"/>
    </source>
</evidence>
<dbReference type="Pfam" id="PF02733">
    <property type="entry name" value="Dak1"/>
    <property type="match status" value="1"/>
</dbReference>
<comment type="catalytic activity">
    <reaction evidence="13">
        <text>D-glyceraldehyde + ATP = D-glyceraldehyde 3-phosphate + ADP + H(+)</text>
        <dbReference type="Rhea" id="RHEA:13941"/>
        <dbReference type="ChEBI" id="CHEBI:15378"/>
        <dbReference type="ChEBI" id="CHEBI:17378"/>
        <dbReference type="ChEBI" id="CHEBI:30616"/>
        <dbReference type="ChEBI" id="CHEBI:59776"/>
        <dbReference type="ChEBI" id="CHEBI:456216"/>
        <dbReference type="EC" id="2.7.1.28"/>
    </reaction>
</comment>
<sequence length="436" mass="45624">MTSNSTKKFINLPEKCVDDALEGFVQSHNNVMLVENHRVVVRQDVANLSKAGKVTLLGGGGAGHEPAFAGFVGVGMLTAAISGAVFASPPPSSILAALRAISSPAGMLMIVLNYTGDRLNFGIAAERAKAEGMRVDMLFVGDDCALTSGDKSAGRRGLCGMILAQKMAGALAEMGKSLEEVKATVTAAVKNMGTIGLSLSPCSVPGHGPTFTIGEDEMELGLGIHGEAGVRRMKLLPAAETVSVMLDHMLDQKSATCFPLKSGDAVALAVNNLGGTSVLELNIVTMEALRYLEKKGAAVEQVYAGSLITSLEMAGFSLTLLLLDDVRRSCLNQVTEAPAWPHVFWNVPRNNNLPKLREPQSIAAAQTAEQSNAKLTPDGRDALQRAVRSACEALIARHDHLNALDEGCGDGDCGSTITRGAKGVRLLEGGSSTMSL</sequence>
<dbReference type="InterPro" id="IPR004006">
    <property type="entry name" value="DhaK_dom"/>
</dbReference>
<evidence type="ECO:0000256" key="11">
    <source>
        <dbReference type="ARBA" id="ARBA00045490"/>
    </source>
</evidence>
<protein>
    <recommendedName>
        <fullName evidence="4">Triokinase/FMN cyclase</fullName>
        <ecNumber evidence="2">2.7.1.28</ecNumber>
        <ecNumber evidence="1">2.7.1.29</ecNumber>
        <ecNumber evidence="3">4.6.1.15</ecNumber>
    </recommendedName>
    <alternativeName>
        <fullName evidence="10">Bifunctional ATP-dependent dihydroxyacetone kinase/FAD-AMP lyase (cyclizing)</fullName>
    </alternativeName>
</protein>
<dbReference type="Gene3D" id="3.30.1180.20">
    <property type="entry name" value="Dihydroxyacetone kinase, domain 2"/>
    <property type="match status" value="1"/>
</dbReference>
<dbReference type="InterPro" id="IPR036117">
    <property type="entry name" value="DhaL_dom_sf"/>
</dbReference>
<evidence type="ECO:0000256" key="8">
    <source>
        <dbReference type="ARBA" id="ARBA00022840"/>
    </source>
</evidence>
<keyword evidence="7" id="KW-0418">Kinase</keyword>
<dbReference type="InterPro" id="IPR004007">
    <property type="entry name" value="DhaL_dom"/>
</dbReference>
<evidence type="ECO:0000256" key="13">
    <source>
        <dbReference type="ARBA" id="ARBA00047974"/>
    </source>
</evidence>
<dbReference type="EC" id="2.7.1.28" evidence="2"/>